<accession>A0A6G1C0R5</accession>
<evidence type="ECO:0000313" key="1">
    <source>
        <dbReference type="EMBL" id="KAF0893203.1"/>
    </source>
</evidence>
<keyword evidence="2" id="KW-1185">Reference proteome</keyword>
<dbReference type="Proteomes" id="UP000479710">
    <property type="component" value="Unassembled WGS sequence"/>
</dbReference>
<dbReference type="AlphaFoldDB" id="A0A6G1C0R5"/>
<sequence>MASPAVATRHLNPTVFGPDPCRRLLRRRVSSRSPSVVVSGGGLSPRSACSVLRDLIRFDRAPRAMKLLKEGSNTILGLLVMCSVLTGTADLSQHGEFTGVCDSRT</sequence>
<dbReference type="EMBL" id="SPHZ02000011">
    <property type="protein sequence ID" value="KAF0893203.1"/>
    <property type="molecule type" value="Genomic_DNA"/>
</dbReference>
<evidence type="ECO:0000313" key="2">
    <source>
        <dbReference type="Proteomes" id="UP000479710"/>
    </source>
</evidence>
<comment type="caution">
    <text evidence="1">The sequence shown here is derived from an EMBL/GenBank/DDBJ whole genome shotgun (WGS) entry which is preliminary data.</text>
</comment>
<proteinExistence type="predicted"/>
<organism evidence="1 2">
    <name type="scientific">Oryza meyeriana var. granulata</name>
    <dbReference type="NCBI Taxonomy" id="110450"/>
    <lineage>
        <taxon>Eukaryota</taxon>
        <taxon>Viridiplantae</taxon>
        <taxon>Streptophyta</taxon>
        <taxon>Embryophyta</taxon>
        <taxon>Tracheophyta</taxon>
        <taxon>Spermatophyta</taxon>
        <taxon>Magnoliopsida</taxon>
        <taxon>Liliopsida</taxon>
        <taxon>Poales</taxon>
        <taxon>Poaceae</taxon>
        <taxon>BOP clade</taxon>
        <taxon>Oryzoideae</taxon>
        <taxon>Oryzeae</taxon>
        <taxon>Oryzinae</taxon>
        <taxon>Oryza</taxon>
        <taxon>Oryza meyeriana</taxon>
    </lineage>
</organism>
<protein>
    <submittedName>
        <fullName evidence="1">Uncharacterized protein</fullName>
    </submittedName>
</protein>
<reference evidence="1 2" key="1">
    <citation type="submission" date="2019-11" db="EMBL/GenBank/DDBJ databases">
        <title>Whole genome sequence of Oryza granulata.</title>
        <authorList>
            <person name="Li W."/>
        </authorList>
    </citation>
    <scope>NUCLEOTIDE SEQUENCE [LARGE SCALE GENOMIC DNA]</scope>
    <source>
        <strain evidence="2">cv. Menghai</strain>
        <tissue evidence="1">Leaf</tissue>
    </source>
</reference>
<gene>
    <name evidence="1" type="ORF">E2562_023225</name>
</gene>
<name>A0A6G1C0R5_9ORYZ</name>